<reference evidence="2" key="1">
    <citation type="journal article" date="2019" name="Int. J. Syst. Evol. Microbiol.">
        <title>The Global Catalogue of Microorganisms (GCM) 10K type strain sequencing project: providing services to taxonomists for standard genome sequencing and annotation.</title>
        <authorList>
            <consortium name="The Broad Institute Genomics Platform"/>
            <consortium name="The Broad Institute Genome Sequencing Center for Infectious Disease"/>
            <person name="Wu L."/>
            <person name="Ma J."/>
        </authorList>
    </citation>
    <scope>NUCLEOTIDE SEQUENCE [LARGE SCALE GENOMIC DNA]</scope>
    <source>
        <strain evidence="2">KCTC 42087</strain>
    </source>
</reference>
<evidence type="ECO:0000313" key="1">
    <source>
        <dbReference type="EMBL" id="MFC5748369.1"/>
    </source>
</evidence>
<sequence>MAMNLPHSDDEYLAFLLVATWSLHTGRQLPQVPVEELTAEELMEFWSDPAWETAPTLDRSP</sequence>
<organism evidence="1 2">
    <name type="scientific">Actinomadura rugatobispora</name>
    <dbReference type="NCBI Taxonomy" id="1994"/>
    <lineage>
        <taxon>Bacteria</taxon>
        <taxon>Bacillati</taxon>
        <taxon>Actinomycetota</taxon>
        <taxon>Actinomycetes</taxon>
        <taxon>Streptosporangiales</taxon>
        <taxon>Thermomonosporaceae</taxon>
        <taxon>Actinomadura</taxon>
    </lineage>
</organism>
<gene>
    <name evidence="1" type="ORF">ACFPZN_22335</name>
</gene>
<proteinExistence type="predicted"/>
<keyword evidence="2" id="KW-1185">Reference proteome</keyword>
<accession>A0ABW0ZYI3</accession>
<evidence type="ECO:0000313" key="2">
    <source>
        <dbReference type="Proteomes" id="UP001596074"/>
    </source>
</evidence>
<protein>
    <submittedName>
        <fullName evidence="1">Uncharacterized protein</fullName>
    </submittedName>
</protein>
<comment type="caution">
    <text evidence="1">The sequence shown here is derived from an EMBL/GenBank/DDBJ whole genome shotgun (WGS) entry which is preliminary data.</text>
</comment>
<dbReference type="EMBL" id="JBHSON010000031">
    <property type="protein sequence ID" value="MFC5748369.1"/>
    <property type="molecule type" value="Genomic_DNA"/>
</dbReference>
<name>A0ABW0ZYI3_9ACTN</name>
<dbReference type="Proteomes" id="UP001596074">
    <property type="component" value="Unassembled WGS sequence"/>
</dbReference>
<dbReference type="RefSeq" id="WP_378284026.1">
    <property type="nucleotide sequence ID" value="NZ_JBHSON010000031.1"/>
</dbReference>